<keyword evidence="3" id="KW-1185">Reference proteome</keyword>
<comment type="caution">
    <text evidence="2">The sequence shown here is derived from an EMBL/GenBank/DDBJ whole genome shotgun (WGS) entry which is preliminary data.</text>
</comment>
<dbReference type="AlphaFoldDB" id="A0AAU9VLK6"/>
<reference evidence="2 3" key="1">
    <citation type="submission" date="2022-05" db="EMBL/GenBank/DDBJ databases">
        <authorList>
            <consortium name="Genoscope - CEA"/>
            <person name="William W."/>
        </authorList>
    </citation>
    <scope>NUCLEOTIDE SEQUENCE [LARGE SCALE GENOMIC DNA]</scope>
</reference>
<proteinExistence type="predicted"/>
<accession>A0AAU9VLK6</accession>
<feature type="region of interest" description="Disordered" evidence="1">
    <location>
        <begin position="1"/>
        <end position="30"/>
    </location>
</feature>
<organism evidence="2 3">
    <name type="scientific">Pocillopora meandrina</name>
    <dbReference type="NCBI Taxonomy" id="46732"/>
    <lineage>
        <taxon>Eukaryota</taxon>
        <taxon>Metazoa</taxon>
        <taxon>Cnidaria</taxon>
        <taxon>Anthozoa</taxon>
        <taxon>Hexacorallia</taxon>
        <taxon>Scleractinia</taxon>
        <taxon>Astrocoeniina</taxon>
        <taxon>Pocilloporidae</taxon>
        <taxon>Pocillopora</taxon>
    </lineage>
</organism>
<dbReference type="Proteomes" id="UP001159428">
    <property type="component" value="Unassembled WGS sequence"/>
</dbReference>
<name>A0AAU9VLK6_9CNID</name>
<dbReference type="EMBL" id="CALNXJ010000001">
    <property type="protein sequence ID" value="CAH3032030.1"/>
    <property type="molecule type" value="Genomic_DNA"/>
</dbReference>
<evidence type="ECO:0000313" key="2">
    <source>
        <dbReference type="EMBL" id="CAH3032030.1"/>
    </source>
</evidence>
<gene>
    <name evidence="2" type="ORF">PMEA_00000890</name>
</gene>
<feature type="compositionally biased region" description="Basic residues" evidence="1">
    <location>
        <begin position="11"/>
        <end position="21"/>
    </location>
</feature>
<evidence type="ECO:0000313" key="3">
    <source>
        <dbReference type="Proteomes" id="UP001159428"/>
    </source>
</evidence>
<sequence length="270" mass="30933">MAEWRQFANKQRQKRATKGKRPARESVEAKDEIIVQRMSSEVTGKQQKYTRIGPREFVPFEIDNITFDRIVESCQKYFAAQIDKDMICDVLAGERGPSCKKMSQIPDHKVFYVRFIKMSHAQTKKTRCDDNPRKKAVSEPSPEKVCASKFYPKSLSIQDMLKLGKVISKKSSTVISIYKFDFEHMQWSNVPMEAEFLVAESPFASGGFRRAFKATSITEGFKEVTWVVKKYLKSASEIIKATQETEESHTKKSVQMLLGPQFCIPTEGTN</sequence>
<protein>
    <submittedName>
        <fullName evidence="2">Uncharacterized protein</fullName>
    </submittedName>
</protein>
<evidence type="ECO:0000256" key="1">
    <source>
        <dbReference type="SAM" id="MobiDB-lite"/>
    </source>
</evidence>